<keyword evidence="1" id="KW-0472">Membrane</keyword>
<dbReference type="EMBL" id="JBBMQS010000002">
    <property type="protein sequence ID" value="MEM5496822.1"/>
    <property type="molecule type" value="Genomic_DNA"/>
</dbReference>
<gene>
    <name evidence="2" type="ORF">WNY77_05395</name>
</gene>
<keyword evidence="3" id="KW-1185">Reference proteome</keyword>
<evidence type="ECO:0000256" key="1">
    <source>
        <dbReference type="SAM" id="Phobius"/>
    </source>
</evidence>
<sequence length="393" mass="45485">MKTWLRRVHLILALVSAIFIVNLSVTGAFLVFGKDIQAWLNPQYWSVQPTQIADVLPIPLPVSQLAEQVYQTTHSPIVFIEQDKSPFRAWQVRLADKSYVSINQYNADVLLHYQYDETFYGFTMAWHRWLLYTADDARPFALLPPIATLILCGELLLGFYLWVRPKNRLKRLNVKWKAKNKIRFMQLHNVLGVYSLLPLFLIGFSGLAFYIKDETQVIVETLTFSSVQTPQPTNVLSDNQTFSQRNLWNNSSHEQYQLDAAVKSAEAELPGGWMYRVYLPQTRNAPLKLRIRMPNESHAYSYSWSNVSTGQAIESFDASETSLATRVWNFKYAFHIGDFIALPIKFMWLILSLLPVFFVGSGIYLFFTRHRAKKDKLTTQKNKRIRTINGATR</sequence>
<evidence type="ECO:0000313" key="3">
    <source>
        <dbReference type="Proteomes" id="UP001461163"/>
    </source>
</evidence>
<protein>
    <submittedName>
        <fullName evidence="2">PepSY-associated TM helix domain-containing protein</fullName>
    </submittedName>
</protein>
<proteinExistence type="predicted"/>
<dbReference type="Pfam" id="PF03929">
    <property type="entry name" value="PepSY_TM"/>
    <property type="match status" value="1"/>
</dbReference>
<accession>A0ABU9SSG4</accession>
<name>A0ABU9SSG4_9ALTE</name>
<reference evidence="2 3" key="1">
    <citation type="submission" date="2024-03" db="EMBL/GenBank/DDBJ databases">
        <title>Community enrichment and isolation of bacterial strains for fucoidan degradation.</title>
        <authorList>
            <person name="Sichert A."/>
        </authorList>
    </citation>
    <scope>NUCLEOTIDE SEQUENCE [LARGE SCALE GENOMIC DNA]</scope>
    <source>
        <strain evidence="2 3">AS12</strain>
    </source>
</reference>
<dbReference type="RefSeq" id="WP_342881122.1">
    <property type="nucleotide sequence ID" value="NZ_JBBMQS010000002.1"/>
</dbReference>
<feature type="transmembrane region" description="Helical" evidence="1">
    <location>
        <begin position="140"/>
        <end position="163"/>
    </location>
</feature>
<keyword evidence="1" id="KW-1133">Transmembrane helix</keyword>
<feature type="transmembrane region" description="Helical" evidence="1">
    <location>
        <begin position="346"/>
        <end position="367"/>
    </location>
</feature>
<keyword evidence="1" id="KW-0812">Transmembrane</keyword>
<comment type="caution">
    <text evidence="2">The sequence shown here is derived from an EMBL/GenBank/DDBJ whole genome shotgun (WGS) entry which is preliminary data.</text>
</comment>
<evidence type="ECO:0000313" key="2">
    <source>
        <dbReference type="EMBL" id="MEM5496822.1"/>
    </source>
</evidence>
<dbReference type="Proteomes" id="UP001461163">
    <property type="component" value="Unassembled WGS sequence"/>
</dbReference>
<feature type="transmembrane region" description="Helical" evidence="1">
    <location>
        <begin position="184"/>
        <end position="211"/>
    </location>
</feature>
<organism evidence="2 3">
    <name type="scientific">Paraglaciecola mesophila</name>
    <dbReference type="NCBI Taxonomy" id="197222"/>
    <lineage>
        <taxon>Bacteria</taxon>
        <taxon>Pseudomonadati</taxon>
        <taxon>Pseudomonadota</taxon>
        <taxon>Gammaproteobacteria</taxon>
        <taxon>Alteromonadales</taxon>
        <taxon>Alteromonadaceae</taxon>
        <taxon>Paraglaciecola</taxon>
    </lineage>
</organism>
<dbReference type="InterPro" id="IPR005625">
    <property type="entry name" value="PepSY-ass_TM"/>
</dbReference>
<dbReference type="PANTHER" id="PTHR34219">
    <property type="entry name" value="IRON-REGULATED INNER MEMBRANE PROTEIN-RELATED"/>
    <property type="match status" value="1"/>
</dbReference>